<proteinExistence type="predicted"/>
<feature type="non-terminal residue" evidence="1">
    <location>
        <position position="1"/>
    </location>
</feature>
<organism evidence="1">
    <name type="scientific">marine sediment metagenome</name>
    <dbReference type="NCBI Taxonomy" id="412755"/>
    <lineage>
        <taxon>unclassified sequences</taxon>
        <taxon>metagenomes</taxon>
        <taxon>ecological metagenomes</taxon>
    </lineage>
</organism>
<protein>
    <submittedName>
        <fullName evidence="1">Uncharacterized protein</fullName>
    </submittedName>
</protein>
<dbReference type="AlphaFoldDB" id="A0A0F9RJK9"/>
<accession>A0A0F9RJK9</accession>
<dbReference type="EMBL" id="LAZR01000906">
    <property type="protein sequence ID" value="KKN54934.1"/>
    <property type="molecule type" value="Genomic_DNA"/>
</dbReference>
<gene>
    <name evidence="1" type="ORF">LCGC14_0587200</name>
</gene>
<name>A0A0F9RJK9_9ZZZZ</name>
<evidence type="ECO:0000313" key="1">
    <source>
        <dbReference type="EMBL" id="KKN54934.1"/>
    </source>
</evidence>
<comment type="caution">
    <text evidence="1">The sequence shown here is derived from an EMBL/GenBank/DDBJ whole genome shotgun (WGS) entry which is preliminary data.</text>
</comment>
<reference evidence="1" key="1">
    <citation type="journal article" date="2015" name="Nature">
        <title>Complex archaea that bridge the gap between prokaryotes and eukaryotes.</title>
        <authorList>
            <person name="Spang A."/>
            <person name="Saw J.H."/>
            <person name="Jorgensen S.L."/>
            <person name="Zaremba-Niedzwiedzka K."/>
            <person name="Martijn J."/>
            <person name="Lind A.E."/>
            <person name="van Eijk R."/>
            <person name="Schleper C."/>
            <person name="Guy L."/>
            <person name="Ettema T.J."/>
        </authorList>
    </citation>
    <scope>NUCLEOTIDE SEQUENCE</scope>
</reference>
<sequence>ELIASLPDCTTTALKLENRSGSTLYPGTALKARRKPSRVISANASRSLYSVIEQEG</sequence>